<evidence type="ECO:0000256" key="11">
    <source>
        <dbReference type="SAM" id="Phobius"/>
    </source>
</evidence>
<dbReference type="PIRSF" id="PIRSF003097">
    <property type="entry name" value="FtsX"/>
    <property type="match status" value="1"/>
</dbReference>
<evidence type="ECO:0000259" key="12">
    <source>
        <dbReference type="Pfam" id="PF02687"/>
    </source>
</evidence>
<dbReference type="InterPro" id="IPR004513">
    <property type="entry name" value="FtsX"/>
</dbReference>
<evidence type="ECO:0000256" key="3">
    <source>
        <dbReference type="ARBA" id="ARBA00021907"/>
    </source>
</evidence>
<dbReference type="PANTHER" id="PTHR47755">
    <property type="entry name" value="CELL DIVISION PROTEIN FTSX"/>
    <property type="match status" value="1"/>
</dbReference>
<name>A0A1I5Y5J2_9BACT</name>
<organism evidence="14 15">
    <name type="scientific">Pseudarcicella hirudinis</name>
    <dbReference type="NCBI Taxonomy" id="1079859"/>
    <lineage>
        <taxon>Bacteria</taxon>
        <taxon>Pseudomonadati</taxon>
        <taxon>Bacteroidota</taxon>
        <taxon>Cytophagia</taxon>
        <taxon>Cytophagales</taxon>
        <taxon>Flectobacillaceae</taxon>
        <taxon>Pseudarcicella</taxon>
    </lineage>
</organism>
<evidence type="ECO:0000256" key="9">
    <source>
        <dbReference type="ARBA" id="ARBA00023306"/>
    </source>
</evidence>
<dbReference type="GO" id="GO:0051301">
    <property type="term" value="P:cell division"/>
    <property type="evidence" value="ECO:0007669"/>
    <property type="project" value="UniProtKB-KW"/>
</dbReference>
<dbReference type="InterPro" id="IPR040690">
    <property type="entry name" value="FtsX_ECD"/>
</dbReference>
<evidence type="ECO:0000256" key="10">
    <source>
        <dbReference type="PIRNR" id="PIRNR003097"/>
    </source>
</evidence>
<evidence type="ECO:0000259" key="13">
    <source>
        <dbReference type="Pfam" id="PF18075"/>
    </source>
</evidence>
<comment type="subcellular location">
    <subcellularLocation>
        <location evidence="1">Cell membrane</location>
        <topology evidence="1">Multi-pass membrane protein</topology>
    </subcellularLocation>
</comment>
<dbReference type="STRING" id="1079859.SAMN04515674_11725"/>
<keyword evidence="15" id="KW-1185">Reference proteome</keyword>
<dbReference type="InterPro" id="IPR003838">
    <property type="entry name" value="ABC3_permease_C"/>
</dbReference>
<evidence type="ECO:0000256" key="6">
    <source>
        <dbReference type="ARBA" id="ARBA00022692"/>
    </source>
</evidence>
<feature type="transmembrane region" description="Helical" evidence="11">
    <location>
        <begin position="24"/>
        <end position="45"/>
    </location>
</feature>
<evidence type="ECO:0000256" key="8">
    <source>
        <dbReference type="ARBA" id="ARBA00023136"/>
    </source>
</evidence>
<feature type="transmembrane region" description="Helical" evidence="11">
    <location>
        <begin position="227"/>
        <end position="248"/>
    </location>
</feature>
<keyword evidence="5 10" id="KW-0132">Cell division</keyword>
<dbReference type="EMBL" id="FOXH01000017">
    <property type="protein sequence ID" value="SFQ39476.1"/>
    <property type="molecule type" value="Genomic_DNA"/>
</dbReference>
<keyword evidence="6 11" id="KW-0812">Transmembrane</keyword>
<dbReference type="Gene3D" id="3.30.70.3040">
    <property type="match status" value="1"/>
</dbReference>
<dbReference type="Proteomes" id="UP000199306">
    <property type="component" value="Unassembled WGS sequence"/>
</dbReference>
<dbReference type="AlphaFoldDB" id="A0A1I5Y5J2"/>
<reference evidence="14 15" key="1">
    <citation type="submission" date="2016-10" db="EMBL/GenBank/DDBJ databases">
        <authorList>
            <person name="de Groot N.N."/>
        </authorList>
    </citation>
    <scope>NUCLEOTIDE SEQUENCE [LARGE SCALE GENOMIC DNA]</scope>
    <source>
        <strain evidence="15">E92,LMG 26720,CCM 7988</strain>
    </source>
</reference>
<feature type="domain" description="FtsX extracellular" evidence="13">
    <location>
        <begin position="58"/>
        <end position="159"/>
    </location>
</feature>
<keyword evidence="7 11" id="KW-1133">Transmembrane helix</keyword>
<keyword evidence="4 10" id="KW-1003">Cell membrane</keyword>
<evidence type="ECO:0000256" key="1">
    <source>
        <dbReference type="ARBA" id="ARBA00004651"/>
    </source>
</evidence>
<dbReference type="PANTHER" id="PTHR47755:SF1">
    <property type="entry name" value="CELL DIVISION PROTEIN FTSX"/>
    <property type="match status" value="1"/>
</dbReference>
<comment type="similarity">
    <text evidence="2 10">Belongs to the ABC-4 integral membrane protein family. FtsX subfamily.</text>
</comment>
<dbReference type="GO" id="GO:0005886">
    <property type="term" value="C:plasma membrane"/>
    <property type="evidence" value="ECO:0007669"/>
    <property type="project" value="UniProtKB-SubCell"/>
</dbReference>
<gene>
    <name evidence="14" type="ORF">SAMN04515674_11725</name>
</gene>
<protein>
    <recommendedName>
        <fullName evidence="3 10">Cell division protein FtsX</fullName>
    </recommendedName>
</protein>
<proteinExistence type="inferred from homology"/>
<dbReference type="Pfam" id="PF18075">
    <property type="entry name" value="FtsX_ECD"/>
    <property type="match status" value="1"/>
</dbReference>
<evidence type="ECO:0000256" key="2">
    <source>
        <dbReference type="ARBA" id="ARBA00007379"/>
    </source>
</evidence>
<evidence type="ECO:0000313" key="15">
    <source>
        <dbReference type="Proteomes" id="UP000199306"/>
    </source>
</evidence>
<evidence type="ECO:0000256" key="4">
    <source>
        <dbReference type="ARBA" id="ARBA00022475"/>
    </source>
</evidence>
<keyword evidence="8 10" id="KW-0472">Membrane</keyword>
<feature type="domain" description="ABC3 transporter permease C-terminal" evidence="12">
    <location>
        <begin position="182"/>
        <end position="290"/>
    </location>
</feature>
<evidence type="ECO:0000313" key="14">
    <source>
        <dbReference type="EMBL" id="SFQ39476.1"/>
    </source>
</evidence>
<sequence>MATYLLRKPDKMAKPKRLGNSPNGMVIVSLTIALFLIGLCGLLTLNARKLTGLVKQNVEIQVYLENGLTSAKLDSIFKQVAKNDFVLVENNSPQINFTSKEVAARDFIKESGEDFRKLLGNNNPLHDLYSVKVKEEYFSEKNLKNIKNQLEKISGVHEVGYVENFVDEVNRNISKIYMVLSVFVGLLLFIIIILVNNTIKLSLYSQRMLIRSMQLVGATNGFIRKPFVIKGAIQGLISGFIACALLFASQQFAVYKVAELAVLQEPVKMLMLTGVVLILGLLIGVVSTFQSVDRYLRLSLDDLH</sequence>
<evidence type="ECO:0000256" key="5">
    <source>
        <dbReference type="ARBA" id="ARBA00022618"/>
    </source>
</evidence>
<keyword evidence="9 10" id="KW-0131">Cell cycle</keyword>
<evidence type="ECO:0000256" key="7">
    <source>
        <dbReference type="ARBA" id="ARBA00022989"/>
    </source>
</evidence>
<dbReference type="Pfam" id="PF02687">
    <property type="entry name" value="FtsX"/>
    <property type="match status" value="1"/>
</dbReference>
<feature type="transmembrane region" description="Helical" evidence="11">
    <location>
        <begin position="176"/>
        <end position="195"/>
    </location>
</feature>
<accession>A0A1I5Y5J2</accession>
<feature type="transmembrane region" description="Helical" evidence="11">
    <location>
        <begin position="269"/>
        <end position="289"/>
    </location>
</feature>